<dbReference type="Proteomes" id="UP000246005">
    <property type="component" value="Unassembled WGS sequence"/>
</dbReference>
<feature type="domain" description="HTH luxR-type" evidence="4">
    <location>
        <begin position="397"/>
        <end position="462"/>
    </location>
</feature>
<evidence type="ECO:0000256" key="3">
    <source>
        <dbReference type="ARBA" id="ARBA00023163"/>
    </source>
</evidence>
<protein>
    <submittedName>
        <fullName evidence="5">Regulatory LuxR family protein</fullName>
    </submittedName>
</protein>
<dbReference type="PANTHER" id="PTHR43214:SF24">
    <property type="entry name" value="TRANSCRIPTIONAL REGULATORY PROTEIN NARL-RELATED"/>
    <property type="match status" value="1"/>
</dbReference>
<dbReference type="EMBL" id="QGHB01000004">
    <property type="protein sequence ID" value="PWK86889.1"/>
    <property type="molecule type" value="Genomic_DNA"/>
</dbReference>
<evidence type="ECO:0000313" key="6">
    <source>
        <dbReference type="Proteomes" id="UP000246005"/>
    </source>
</evidence>
<reference evidence="5 6" key="1">
    <citation type="submission" date="2018-05" db="EMBL/GenBank/DDBJ databases">
        <title>Genomic Encyclopedia of Type Strains, Phase IV (KMG-IV): sequencing the most valuable type-strain genomes for metagenomic binning, comparative biology and taxonomic classification.</title>
        <authorList>
            <person name="Goeker M."/>
        </authorList>
    </citation>
    <scope>NUCLEOTIDE SEQUENCE [LARGE SCALE GENOMIC DNA]</scope>
    <source>
        <strain evidence="5 6">DSM 45480</strain>
    </source>
</reference>
<evidence type="ECO:0000259" key="4">
    <source>
        <dbReference type="PROSITE" id="PS50043"/>
    </source>
</evidence>
<accession>A0A316II80</accession>
<dbReference type="PROSITE" id="PS50043">
    <property type="entry name" value="HTH_LUXR_2"/>
    <property type="match status" value="1"/>
</dbReference>
<gene>
    <name evidence="5" type="ORF">C8D88_10450</name>
</gene>
<dbReference type="Pfam" id="PF00196">
    <property type="entry name" value="GerE"/>
    <property type="match status" value="1"/>
</dbReference>
<dbReference type="GO" id="GO:0003677">
    <property type="term" value="F:DNA binding"/>
    <property type="evidence" value="ECO:0007669"/>
    <property type="project" value="UniProtKB-KW"/>
</dbReference>
<dbReference type="InterPro" id="IPR036388">
    <property type="entry name" value="WH-like_DNA-bd_sf"/>
</dbReference>
<evidence type="ECO:0000313" key="5">
    <source>
        <dbReference type="EMBL" id="PWK86889.1"/>
    </source>
</evidence>
<dbReference type="InterPro" id="IPR016032">
    <property type="entry name" value="Sig_transdc_resp-reg_C-effctor"/>
</dbReference>
<dbReference type="PRINTS" id="PR00038">
    <property type="entry name" value="HTHLUXR"/>
</dbReference>
<keyword evidence="1" id="KW-0805">Transcription regulation</keyword>
<sequence length="464" mass="47643">MMKAPDVEQAWRAGNTAAAIEAADRILAAGADENCLAAGVAAAAAAADGSLLDAAARWRVIATALTGAPAVAAQGRAALAACLGGDVEAADRDLAGAREQVSGAAPRGLTVFLDGVDAAIEAVRGGFDRAARRLAGLAVATVPADGLAAEQWDDLAVTVLIAGGDDRTAQEFLAAHEDRPPTARRRLLAAWLHLRAGRLAEARAGIASAGDAPVLRRDAVLAAAVTIGLARRAGDADALRATWRRVAPVVAGADVEMLLLDAWGELSVGAAAVSRFDGETVVEAMTCAIAKAGVPQWALQTNHWWKLHRAVGAGNVEAATQAAAALQGTERGAAAHAWSSVVRGAVDGREVAAVAAGLDDAWEAMALCGAAAAKLSDPAEARELLSTGRALRARFATEESADGLSKRERSVGELLLDGLTQKEIGARLYISPKTVEQHVARIRQKLAVTSRAELIASLRSRLAC</sequence>
<evidence type="ECO:0000256" key="2">
    <source>
        <dbReference type="ARBA" id="ARBA00023125"/>
    </source>
</evidence>
<evidence type="ECO:0000256" key="1">
    <source>
        <dbReference type="ARBA" id="ARBA00023015"/>
    </source>
</evidence>
<dbReference type="AlphaFoldDB" id="A0A316II80"/>
<dbReference type="GO" id="GO:0006355">
    <property type="term" value="P:regulation of DNA-templated transcription"/>
    <property type="evidence" value="ECO:0007669"/>
    <property type="project" value="InterPro"/>
</dbReference>
<dbReference type="PANTHER" id="PTHR43214">
    <property type="entry name" value="TWO-COMPONENT RESPONSE REGULATOR"/>
    <property type="match status" value="1"/>
</dbReference>
<comment type="caution">
    <text evidence="5">The sequence shown here is derived from an EMBL/GenBank/DDBJ whole genome shotgun (WGS) entry which is preliminary data.</text>
</comment>
<dbReference type="SMART" id="SM00421">
    <property type="entry name" value="HTH_LUXR"/>
    <property type="match status" value="1"/>
</dbReference>
<dbReference type="Gene3D" id="1.10.10.10">
    <property type="entry name" value="Winged helix-like DNA-binding domain superfamily/Winged helix DNA-binding domain"/>
    <property type="match status" value="1"/>
</dbReference>
<dbReference type="CDD" id="cd06170">
    <property type="entry name" value="LuxR_C_like"/>
    <property type="match status" value="1"/>
</dbReference>
<dbReference type="InterPro" id="IPR000792">
    <property type="entry name" value="Tscrpt_reg_LuxR_C"/>
</dbReference>
<name>A0A316II80_9PSEU</name>
<keyword evidence="2" id="KW-0238">DNA-binding</keyword>
<keyword evidence="3" id="KW-0804">Transcription</keyword>
<dbReference type="SUPFAM" id="SSF46894">
    <property type="entry name" value="C-terminal effector domain of the bipartite response regulators"/>
    <property type="match status" value="1"/>
</dbReference>
<proteinExistence type="predicted"/>
<organism evidence="5 6">
    <name type="scientific">Lentzea atacamensis</name>
    <dbReference type="NCBI Taxonomy" id="531938"/>
    <lineage>
        <taxon>Bacteria</taxon>
        <taxon>Bacillati</taxon>
        <taxon>Actinomycetota</taxon>
        <taxon>Actinomycetes</taxon>
        <taxon>Pseudonocardiales</taxon>
        <taxon>Pseudonocardiaceae</taxon>
        <taxon>Lentzea</taxon>
    </lineage>
</organism>
<dbReference type="InterPro" id="IPR039420">
    <property type="entry name" value="WalR-like"/>
</dbReference>